<comment type="subcellular location">
    <subcellularLocation>
        <location evidence="1">Membrane</location>
        <topology evidence="1">Multi-pass membrane protein</topology>
    </subcellularLocation>
</comment>
<name>A0ABQ9F4D0_TEGGR</name>
<gene>
    <name evidence="7" type="ORF">KUTeg_009603</name>
</gene>
<keyword evidence="4 6" id="KW-1133">Transmembrane helix</keyword>
<evidence type="ECO:0000256" key="5">
    <source>
        <dbReference type="ARBA" id="ARBA00023136"/>
    </source>
</evidence>
<evidence type="ECO:0000256" key="3">
    <source>
        <dbReference type="ARBA" id="ARBA00022692"/>
    </source>
</evidence>
<keyword evidence="8" id="KW-1185">Reference proteome</keyword>
<feature type="transmembrane region" description="Helical" evidence="6">
    <location>
        <begin position="85"/>
        <end position="103"/>
    </location>
</feature>
<dbReference type="InterPro" id="IPR001898">
    <property type="entry name" value="SLC13A/DASS"/>
</dbReference>
<organism evidence="7 8">
    <name type="scientific">Tegillarca granosa</name>
    <name type="common">Malaysian cockle</name>
    <name type="synonym">Anadara granosa</name>
    <dbReference type="NCBI Taxonomy" id="220873"/>
    <lineage>
        <taxon>Eukaryota</taxon>
        <taxon>Metazoa</taxon>
        <taxon>Spiralia</taxon>
        <taxon>Lophotrochozoa</taxon>
        <taxon>Mollusca</taxon>
        <taxon>Bivalvia</taxon>
        <taxon>Autobranchia</taxon>
        <taxon>Pteriomorphia</taxon>
        <taxon>Arcoida</taxon>
        <taxon>Arcoidea</taxon>
        <taxon>Arcidae</taxon>
        <taxon>Tegillarca</taxon>
    </lineage>
</organism>
<accession>A0ABQ9F4D0</accession>
<protein>
    <submittedName>
        <fullName evidence="7">Uncharacterized protein</fullName>
    </submittedName>
</protein>
<dbReference type="PANTHER" id="PTHR10283:SF82">
    <property type="entry name" value="SOLUTE CARRIER FAMILY 13 MEMBER 2"/>
    <property type="match status" value="1"/>
</dbReference>
<comment type="similarity">
    <text evidence="2">Belongs to the SLC13A/DASS transporter (TC 2.A.47) family. NADC subfamily.</text>
</comment>
<keyword evidence="3 6" id="KW-0812">Transmembrane</keyword>
<dbReference type="Pfam" id="PF00939">
    <property type="entry name" value="Na_sulph_symp"/>
    <property type="match status" value="1"/>
</dbReference>
<evidence type="ECO:0000313" key="8">
    <source>
        <dbReference type="Proteomes" id="UP001217089"/>
    </source>
</evidence>
<evidence type="ECO:0000313" key="7">
    <source>
        <dbReference type="EMBL" id="KAJ8312230.1"/>
    </source>
</evidence>
<reference evidence="7 8" key="1">
    <citation type="submission" date="2022-12" db="EMBL/GenBank/DDBJ databases">
        <title>Chromosome-level genome of Tegillarca granosa.</title>
        <authorList>
            <person name="Kim J."/>
        </authorList>
    </citation>
    <scope>NUCLEOTIDE SEQUENCE [LARGE SCALE GENOMIC DNA]</scope>
    <source>
        <strain evidence="7">Teg-2019</strain>
        <tissue evidence="7">Adductor muscle</tissue>
    </source>
</reference>
<dbReference type="EMBL" id="JARBDR010000440">
    <property type="protein sequence ID" value="KAJ8312230.1"/>
    <property type="molecule type" value="Genomic_DNA"/>
</dbReference>
<comment type="caution">
    <text evidence="7">The sequence shown here is derived from an EMBL/GenBank/DDBJ whole genome shotgun (WGS) entry which is preliminary data.</text>
</comment>
<evidence type="ECO:0000256" key="4">
    <source>
        <dbReference type="ARBA" id="ARBA00022989"/>
    </source>
</evidence>
<evidence type="ECO:0000256" key="2">
    <source>
        <dbReference type="ARBA" id="ARBA00006772"/>
    </source>
</evidence>
<keyword evidence="5 6" id="KW-0472">Membrane</keyword>
<proteinExistence type="inferred from homology"/>
<evidence type="ECO:0000256" key="6">
    <source>
        <dbReference type="SAM" id="Phobius"/>
    </source>
</evidence>
<feature type="transmembrane region" description="Helical" evidence="6">
    <location>
        <begin position="59"/>
        <end position="78"/>
    </location>
</feature>
<evidence type="ECO:0000256" key="1">
    <source>
        <dbReference type="ARBA" id="ARBA00004141"/>
    </source>
</evidence>
<dbReference type="PANTHER" id="PTHR10283">
    <property type="entry name" value="SOLUTE CARRIER FAMILY 13 MEMBER"/>
    <property type="match status" value="1"/>
</dbReference>
<sequence>MKASMTAKISILYGDMYPALKLSGYIHVTVRFENTTVVARCAYGLILMAVYWMTEAFPLPVTAMLPLVIFPMMGVGTVKELATKYYNDITFVFIGGYGIASAIEKWRLHKRFAILFLMLMGTQPKWYVW</sequence>
<dbReference type="Proteomes" id="UP001217089">
    <property type="component" value="Unassembled WGS sequence"/>
</dbReference>